<gene>
    <name evidence="1" type="ORF">FUA23_04065</name>
</gene>
<dbReference type="RefSeq" id="WP_147929443.1">
    <property type="nucleotide sequence ID" value="NZ_VOXD01000004.1"/>
</dbReference>
<dbReference type="InterPro" id="IPR031977">
    <property type="entry name" value="DUF4783"/>
</dbReference>
<evidence type="ECO:0000313" key="2">
    <source>
        <dbReference type="Proteomes" id="UP000321907"/>
    </source>
</evidence>
<dbReference type="Proteomes" id="UP000321907">
    <property type="component" value="Unassembled WGS sequence"/>
</dbReference>
<protein>
    <submittedName>
        <fullName evidence="1">DUF4783 domain-containing protein</fullName>
    </submittedName>
</protein>
<reference evidence="1 2" key="1">
    <citation type="submission" date="2019-08" db="EMBL/GenBank/DDBJ databases">
        <title>Lewinella sp. strain SSH13 Genome sequencing and assembly.</title>
        <authorList>
            <person name="Kim I."/>
        </authorList>
    </citation>
    <scope>NUCLEOTIDE SEQUENCE [LARGE SCALE GENOMIC DNA]</scope>
    <source>
        <strain evidence="1 2">SSH13</strain>
    </source>
</reference>
<organism evidence="1 2">
    <name type="scientific">Neolewinella aurantiaca</name>
    <dbReference type="NCBI Taxonomy" id="2602767"/>
    <lineage>
        <taxon>Bacteria</taxon>
        <taxon>Pseudomonadati</taxon>
        <taxon>Bacteroidota</taxon>
        <taxon>Saprospiria</taxon>
        <taxon>Saprospirales</taxon>
        <taxon>Lewinellaceae</taxon>
        <taxon>Neolewinella</taxon>
    </lineage>
</organism>
<dbReference type="OrthoDB" id="1524766at2"/>
<accession>A0A5C7FWE1</accession>
<name>A0A5C7FWE1_9BACT</name>
<sequence>MKTLLIISLAIFSNLFPQPDQAPVALDDVCRAIGSGNVEDLAAVMDAEVELSILDKEDLYSRDQAVSELKTFFATNTPSSFGKVHQGASKSADAEYCIGTLATAKGPFRVYVYVAKKGSGVLLQELRFERE</sequence>
<dbReference type="Gene3D" id="3.10.450.50">
    <property type="match status" value="1"/>
</dbReference>
<keyword evidence="2" id="KW-1185">Reference proteome</keyword>
<dbReference type="EMBL" id="VOXD01000004">
    <property type="protein sequence ID" value="TXF90985.1"/>
    <property type="molecule type" value="Genomic_DNA"/>
</dbReference>
<comment type="caution">
    <text evidence="1">The sequence shown here is derived from an EMBL/GenBank/DDBJ whole genome shotgun (WGS) entry which is preliminary data.</text>
</comment>
<proteinExistence type="predicted"/>
<dbReference type="Pfam" id="PF16022">
    <property type="entry name" value="DUF4783"/>
    <property type="match status" value="1"/>
</dbReference>
<dbReference type="AlphaFoldDB" id="A0A5C7FWE1"/>
<evidence type="ECO:0000313" key="1">
    <source>
        <dbReference type="EMBL" id="TXF90985.1"/>
    </source>
</evidence>